<comment type="caution">
    <text evidence="1">The sequence shown here is derived from an EMBL/GenBank/DDBJ whole genome shotgun (WGS) entry which is preliminary data.</text>
</comment>
<evidence type="ECO:0000313" key="1">
    <source>
        <dbReference type="EMBL" id="KFI25160.1"/>
    </source>
</evidence>
<gene>
    <name evidence="1" type="ORF">CG50_06305</name>
</gene>
<reference evidence="1 2" key="1">
    <citation type="submission" date="2014-03" db="EMBL/GenBank/DDBJ databases">
        <title>Genome of Paenirhodobacter enshiensis DW2-9.</title>
        <authorList>
            <person name="Wang D."/>
            <person name="Wang G."/>
        </authorList>
    </citation>
    <scope>NUCLEOTIDE SEQUENCE [LARGE SCALE GENOMIC DNA]</scope>
    <source>
        <strain evidence="1 2">DW2-9</strain>
    </source>
</reference>
<evidence type="ECO:0000313" key="2">
    <source>
        <dbReference type="Proteomes" id="UP000028824"/>
    </source>
</evidence>
<organism evidence="1 2">
    <name type="scientific">Paenirhodobacter enshiensis</name>
    <dbReference type="NCBI Taxonomy" id="1105367"/>
    <lineage>
        <taxon>Bacteria</taxon>
        <taxon>Pseudomonadati</taxon>
        <taxon>Pseudomonadota</taxon>
        <taxon>Alphaproteobacteria</taxon>
        <taxon>Rhodobacterales</taxon>
        <taxon>Rhodobacter group</taxon>
        <taxon>Paenirhodobacter</taxon>
    </lineage>
</organism>
<proteinExistence type="predicted"/>
<sequence>MRTRGIFVANMAFKQILDVRGQYMSVLAGGGSSGELAGIAGRLAEVNREMRAAATAAGCDTIVMLQDEGLCPSGSRMDGLCPFVGRALPALLAGFEADEIILVLHRAPSGVTGPEGADLAEDRQIELCRRMQKGLTHGQFVVRPGVGVVGSGPLVDTFLRDLGINPSEMRLPVLPGAMPCRPGTDRPEAFSILRPDRALTIFFMIEPGPLELQAHLLVSSLRLNCLDPARLVGYCRSGLLDGLHPETLAFMDRCEVEIRPIVNDFADGYPAGNKLVAAAAVADGGGDWGLFLDTDTLLMRPSHFLDETVAGRVSLCLDTVNGWSADPRAWELLFGTAGTAVPAPVRLLSGQVSIPIYNAGMVLFPLAGGEDGRGFGRYWHDLSRRLDAIPDLPKTRPWLDTIALAAAALSWGGMRLLSPDWNCTTRMAGPQTRLLHYHGLRQLAEFGWVAAVDALLAASVSPHDSLEQAVRYHQQEMGRDGDLWRRAMLYGTTRPSLGAKPGACTTMTDLPG</sequence>
<dbReference type="EMBL" id="JFZB01000027">
    <property type="protein sequence ID" value="KFI25160.1"/>
    <property type="molecule type" value="Genomic_DNA"/>
</dbReference>
<dbReference type="Proteomes" id="UP000028824">
    <property type="component" value="Unassembled WGS sequence"/>
</dbReference>
<dbReference type="AlphaFoldDB" id="A0A086XT10"/>
<dbReference type="eggNOG" id="ENOG5030RCG">
    <property type="taxonomic scope" value="Bacteria"/>
</dbReference>
<protein>
    <submittedName>
        <fullName evidence="1">Uncharacterized protein</fullName>
    </submittedName>
</protein>
<keyword evidence="2" id="KW-1185">Reference proteome</keyword>
<name>A0A086XT10_9RHOB</name>
<accession>A0A086XT10</accession>